<sequence length="134" mass="15011">MDVSFLRWDDMFFQRPSVPPVSATADADRPERTVGRLDCGSRDLSSCLCTVSDDGKHLHKQYARTAPYYPVTMGGHHNSSIWLQDAFVRISITLIAVAACPSSIMGVAANRAGSKQFVQRKITNLPRDRYHRDK</sequence>
<organism evidence="1 2">
    <name type="scientific">Anopheles melas</name>
    <dbReference type="NCBI Taxonomy" id="34690"/>
    <lineage>
        <taxon>Eukaryota</taxon>
        <taxon>Metazoa</taxon>
        <taxon>Ecdysozoa</taxon>
        <taxon>Arthropoda</taxon>
        <taxon>Hexapoda</taxon>
        <taxon>Insecta</taxon>
        <taxon>Pterygota</taxon>
        <taxon>Neoptera</taxon>
        <taxon>Endopterygota</taxon>
        <taxon>Diptera</taxon>
        <taxon>Nematocera</taxon>
        <taxon>Culicoidea</taxon>
        <taxon>Culicidae</taxon>
        <taxon>Anophelinae</taxon>
        <taxon>Anopheles</taxon>
    </lineage>
</organism>
<evidence type="ECO:0000313" key="2">
    <source>
        <dbReference type="Proteomes" id="UP000075902"/>
    </source>
</evidence>
<dbReference type="VEuPathDB" id="VectorBase:AMEC001211"/>
<dbReference type="EnsemblMetazoa" id="AMEC001211-RA">
    <property type="protein sequence ID" value="AMEC001211-PA"/>
    <property type="gene ID" value="AMEC001211"/>
</dbReference>
<name>A0A182TF67_9DIPT</name>
<keyword evidence="2" id="KW-1185">Reference proteome</keyword>
<accession>A0A182TF67</accession>
<reference evidence="1" key="2">
    <citation type="submission" date="2020-05" db="UniProtKB">
        <authorList>
            <consortium name="EnsemblMetazoa"/>
        </authorList>
    </citation>
    <scope>IDENTIFICATION</scope>
    <source>
        <strain evidence="1">CM1001059</strain>
    </source>
</reference>
<dbReference type="Proteomes" id="UP000075902">
    <property type="component" value="Unassembled WGS sequence"/>
</dbReference>
<protein>
    <submittedName>
        <fullName evidence="1">Uncharacterized protein</fullName>
    </submittedName>
</protein>
<evidence type="ECO:0000313" key="1">
    <source>
        <dbReference type="EnsemblMetazoa" id="AMEC001211-PA"/>
    </source>
</evidence>
<proteinExistence type="predicted"/>
<dbReference type="AlphaFoldDB" id="A0A182TF67"/>
<reference evidence="2" key="1">
    <citation type="submission" date="2014-01" db="EMBL/GenBank/DDBJ databases">
        <title>The Genome Sequence of Anopheles melas CM1001059_A (V2).</title>
        <authorList>
            <consortium name="The Broad Institute Genomics Platform"/>
            <person name="Neafsey D.E."/>
            <person name="Besansky N."/>
            <person name="Howell P."/>
            <person name="Walton C."/>
            <person name="Young S.K."/>
            <person name="Zeng Q."/>
            <person name="Gargeya S."/>
            <person name="Fitzgerald M."/>
            <person name="Haas B."/>
            <person name="Abouelleil A."/>
            <person name="Allen A.W."/>
            <person name="Alvarado L."/>
            <person name="Arachchi H.M."/>
            <person name="Berlin A.M."/>
            <person name="Chapman S.B."/>
            <person name="Gainer-Dewar J."/>
            <person name="Goldberg J."/>
            <person name="Griggs A."/>
            <person name="Gujja S."/>
            <person name="Hansen M."/>
            <person name="Howarth C."/>
            <person name="Imamovic A."/>
            <person name="Ireland A."/>
            <person name="Larimer J."/>
            <person name="McCowan C."/>
            <person name="Murphy C."/>
            <person name="Pearson M."/>
            <person name="Poon T.W."/>
            <person name="Priest M."/>
            <person name="Roberts A."/>
            <person name="Saif S."/>
            <person name="Shea T."/>
            <person name="Sisk P."/>
            <person name="Sykes S."/>
            <person name="Wortman J."/>
            <person name="Nusbaum C."/>
            <person name="Birren B."/>
        </authorList>
    </citation>
    <scope>NUCLEOTIDE SEQUENCE [LARGE SCALE GENOMIC DNA]</scope>
    <source>
        <strain evidence="2">CM1001059</strain>
    </source>
</reference>